<feature type="domain" description="PAS" evidence="2">
    <location>
        <begin position="46"/>
        <end position="88"/>
    </location>
</feature>
<dbReference type="SUPFAM" id="SSF55073">
    <property type="entry name" value="Nucleotide cyclase"/>
    <property type="match status" value="1"/>
</dbReference>
<evidence type="ECO:0000259" key="5">
    <source>
        <dbReference type="PROSITE" id="PS50887"/>
    </source>
</evidence>
<dbReference type="PROSITE" id="PS50113">
    <property type="entry name" value="PAC"/>
    <property type="match status" value="1"/>
</dbReference>
<dbReference type="NCBIfam" id="TIGR00254">
    <property type="entry name" value="GGDEF"/>
    <property type="match status" value="1"/>
</dbReference>
<dbReference type="SMART" id="SM00052">
    <property type="entry name" value="EAL"/>
    <property type="match status" value="1"/>
</dbReference>
<sequence length="740" mass="80277">MSSRPSFSAPFGERPREGKRDGRLVSRGLVVDAAPQQRARQALRAAERLSRAVVDGLEEGVLVLDANLHPVSWNASVLRILGVTPEQLADVEQLAQAPATMSLRYDSGKPVTPRDNPALRSLRHGAPVRATLHRETETGRERWITILARPIGGAHGTSRRGVVCTFADVTSSVEAARRLREERDRAQHYLEVASTLVVVLDAGGRVELVNRQGCELLGYAEHELVGRDWNETVVPPGDRRDARAVFAQLLAGEQLPAERGETFLLTKAGEERKIAWRNAVVRDATGTVASVLCSGEDVTERRRAEAQLAYLAHHDRLTGLPNRAPLEEQLQRDLARARRTGGSVALVQVGLDNFKLVNDSLGHAAGDAVLSETAQRVAQLTRAGDVIARQGGDEFMLLLDCGAEEAQVVAQLAGDRVMAALEQPFAVAGAEFHIGASIGIALFPGNANNAESLFKHADMAMHQAKRSGGGAVVFYERGAAEARERLSLTSRLRRAIDGDELRLHFQPIYRVEDGVLVAVEALVRWEDPEHGLVPPAGFIPVAEETGLIEGIGSWVVEALCRQASRWAREGFRPRLCFNLSPRQLRQPDLVDSIARTIARHELPPGQFCAELTETAVLSDERRHSSLLDELHEAGLAIAIDDFGSGHSSLARLRDLPVQVLKVDRSFLRRVPEDPGSTAIVAAVLELGTALGMTTVVEGVEDDAQLALLRRHGAPLAQGFLLGRPVPADQLDRSPAPAARA</sequence>
<dbReference type="eggNOG" id="COG2202">
    <property type="taxonomic scope" value="Bacteria"/>
</dbReference>
<dbReference type="HOGENOM" id="CLU_000445_70_20_11"/>
<dbReference type="CDD" id="cd01949">
    <property type="entry name" value="GGDEF"/>
    <property type="match status" value="1"/>
</dbReference>
<dbReference type="PROSITE" id="PS50887">
    <property type="entry name" value="GGDEF"/>
    <property type="match status" value="1"/>
</dbReference>
<evidence type="ECO:0000259" key="4">
    <source>
        <dbReference type="PROSITE" id="PS50883"/>
    </source>
</evidence>
<dbReference type="InterPro" id="IPR035919">
    <property type="entry name" value="EAL_sf"/>
</dbReference>
<dbReference type="InterPro" id="IPR035965">
    <property type="entry name" value="PAS-like_dom_sf"/>
</dbReference>
<dbReference type="Pfam" id="PF00563">
    <property type="entry name" value="EAL"/>
    <property type="match status" value="1"/>
</dbReference>
<dbReference type="PROSITE" id="PS50112">
    <property type="entry name" value="PAS"/>
    <property type="match status" value="2"/>
</dbReference>
<feature type="domain" description="GGDEF" evidence="5">
    <location>
        <begin position="342"/>
        <end position="477"/>
    </location>
</feature>
<dbReference type="NCBIfam" id="TIGR00229">
    <property type="entry name" value="sensory_box"/>
    <property type="match status" value="1"/>
</dbReference>
<dbReference type="eggNOG" id="COG5001">
    <property type="taxonomic scope" value="Bacteria"/>
</dbReference>
<feature type="region of interest" description="Disordered" evidence="1">
    <location>
        <begin position="1"/>
        <end position="24"/>
    </location>
</feature>
<dbReference type="Gene3D" id="3.20.20.450">
    <property type="entry name" value="EAL domain"/>
    <property type="match status" value="1"/>
</dbReference>
<protein>
    <submittedName>
        <fullName evidence="6">Diguanylate cyclase/phosphodiesterase with PAS/PAC sensor(S)</fullName>
    </submittedName>
</protein>
<dbReference type="PROSITE" id="PS50883">
    <property type="entry name" value="EAL"/>
    <property type="match status" value="1"/>
</dbReference>
<dbReference type="PANTHER" id="PTHR44757:SF2">
    <property type="entry name" value="BIOFILM ARCHITECTURE MAINTENANCE PROTEIN MBAA"/>
    <property type="match status" value="1"/>
</dbReference>
<dbReference type="Pfam" id="PF08448">
    <property type="entry name" value="PAS_4"/>
    <property type="match status" value="2"/>
</dbReference>
<evidence type="ECO:0000313" key="7">
    <source>
        <dbReference type="Proteomes" id="UP000008229"/>
    </source>
</evidence>
<dbReference type="Proteomes" id="UP000008229">
    <property type="component" value="Chromosome"/>
</dbReference>
<evidence type="ECO:0000256" key="1">
    <source>
        <dbReference type="SAM" id="MobiDB-lite"/>
    </source>
</evidence>
<dbReference type="SMART" id="SM00086">
    <property type="entry name" value="PAC"/>
    <property type="match status" value="1"/>
</dbReference>
<feature type="domain" description="PAC" evidence="3">
    <location>
        <begin position="258"/>
        <end position="310"/>
    </location>
</feature>
<dbReference type="InterPro" id="IPR000014">
    <property type="entry name" value="PAS"/>
</dbReference>
<evidence type="ECO:0000259" key="3">
    <source>
        <dbReference type="PROSITE" id="PS50113"/>
    </source>
</evidence>
<dbReference type="AlphaFoldDB" id="D3F544"/>
<dbReference type="Gene3D" id="3.30.450.20">
    <property type="entry name" value="PAS domain"/>
    <property type="match status" value="2"/>
</dbReference>
<name>D3F544_CONWI</name>
<dbReference type="STRING" id="469383.Cwoe_0186"/>
<dbReference type="InterPro" id="IPR013656">
    <property type="entry name" value="PAS_4"/>
</dbReference>
<dbReference type="InterPro" id="IPR029787">
    <property type="entry name" value="Nucleotide_cyclase"/>
</dbReference>
<keyword evidence="7" id="KW-1185">Reference proteome</keyword>
<dbReference type="EMBL" id="CP001854">
    <property type="protein sequence ID" value="ADB48622.1"/>
    <property type="molecule type" value="Genomic_DNA"/>
</dbReference>
<organism evidence="6 7">
    <name type="scientific">Conexibacter woesei (strain DSM 14684 / CCUG 47730 / CIP 108061 / JCM 11494 / NBRC 100937 / ID131577)</name>
    <dbReference type="NCBI Taxonomy" id="469383"/>
    <lineage>
        <taxon>Bacteria</taxon>
        <taxon>Bacillati</taxon>
        <taxon>Actinomycetota</taxon>
        <taxon>Thermoleophilia</taxon>
        <taxon>Solirubrobacterales</taxon>
        <taxon>Conexibacteraceae</taxon>
        <taxon>Conexibacter</taxon>
    </lineage>
</organism>
<reference evidence="6 7" key="1">
    <citation type="journal article" date="2010" name="Stand. Genomic Sci.">
        <title>Complete genome sequence of Conexibacter woesei type strain (ID131577).</title>
        <authorList>
            <person name="Pukall R."/>
            <person name="Lapidus A."/>
            <person name="Glavina Del Rio T."/>
            <person name="Copeland A."/>
            <person name="Tice H."/>
            <person name="Cheng J.-F."/>
            <person name="Lucas S."/>
            <person name="Chen F."/>
            <person name="Nolan M."/>
            <person name="Bruce D."/>
            <person name="Goodwin L."/>
            <person name="Pitluck S."/>
            <person name="Mavromatis K."/>
            <person name="Ivanova N."/>
            <person name="Ovchinnikova G."/>
            <person name="Pati A."/>
            <person name="Chen A."/>
            <person name="Palaniappan K."/>
            <person name="Land M."/>
            <person name="Hauser L."/>
            <person name="Chang Y.-J."/>
            <person name="Jeffries C.D."/>
            <person name="Chain P."/>
            <person name="Meincke L."/>
            <person name="Sims D."/>
            <person name="Brettin T."/>
            <person name="Detter J.C."/>
            <person name="Rohde M."/>
            <person name="Goeker M."/>
            <person name="Bristow J."/>
            <person name="Eisen J.A."/>
            <person name="Markowitz V."/>
            <person name="Kyrpides N.C."/>
            <person name="Klenk H.-P."/>
            <person name="Hugenholtz P."/>
        </authorList>
    </citation>
    <scope>NUCLEOTIDE SEQUENCE [LARGE SCALE GENOMIC DNA]</scope>
    <source>
        <strain evidence="7">DSM 14684 / CIP 108061 / JCM 11494 / NBRC 100937 / ID131577</strain>
    </source>
</reference>
<dbReference type="Gene3D" id="3.30.70.270">
    <property type="match status" value="1"/>
</dbReference>
<reference evidence="7" key="2">
    <citation type="submission" date="2010-01" db="EMBL/GenBank/DDBJ databases">
        <title>The complete genome of Conexibacter woesei DSM 14684.</title>
        <authorList>
            <consortium name="US DOE Joint Genome Institute (JGI-PGF)"/>
            <person name="Lucas S."/>
            <person name="Copeland A."/>
            <person name="Lapidus A."/>
            <person name="Glavina del Rio T."/>
            <person name="Dalin E."/>
            <person name="Tice H."/>
            <person name="Bruce D."/>
            <person name="Goodwin L."/>
            <person name="Pitluck S."/>
            <person name="Kyrpides N."/>
            <person name="Mavromatis K."/>
            <person name="Ivanova N."/>
            <person name="Mikhailova N."/>
            <person name="Chertkov O."/>
            <person name="Brettin T."/>
            <person name="Detter J.C."/>
            <person name="Han C."/>
            <person name="Larimer F."/>
            <person name="Land M."/>
            <person name="Hauser L."/>
            <person name="Markowitz V."/>
            <person name="Cheng J.-F."/>
            <person name="Hugenholtz P."/>
            <person name="Woyke T."/>
            <person name="Wu D."/>
            <person name="Pukall R."/>
            <person name="Steenblock K."/>
            <person name="Schneider S."/>
            <person name="Klenk H.-P."/>
            <person name="Eisen J.A."/>
        </authorList>
    </citation>
    <scope>NUCLEOTIDE SEQUENCE [LARGE SCALE GENOMIC DNA]</scope>
    <source>
        <strain evidence="7">DSM 14684 / CIP 108061 / JCM 11494 / NBRC 100937 / ID131577</strain>
    </source>
</reference>
<dbReference type="SMART" id="SM00267">
    <property type="entry name" value="GGDEF"/>
    <property type="match status" value="1"/>
</dbReference>
<feature type="domain" description="PAS" evidence="2">
    <location>
        <begin position="182"/>
        <end position="253"/>
    </location>
</feature>
<evidence type="ECO:0000259" key="2">
    <source>
        <dbReference type="PROSITE" id="PS50112"/>
    </source>
</evidence>
<dbReference type="SUPFAM" id="SSF55785">
    <property type="entry name" value="PYP-like sensor domain (PAS domain)"/>
    <property type="match status" value="2"/>
</dbReference>
<dbReference type="KEGG" id="cwo:Cwoe_0186"/>
<evidence type="ECO:0000313" key="6">
    <source>
        <dbReference type="EMBL" id="ADB48622.1"/>
    </source>
</evidence>
<feature type="domain" description="EAL" evidence="4">
    <location>
        <begin position="485"/>
        <end position="738"/>
    </location>
</feature>
<gene>
    <name evidence="6" type="ordered locus">Cwoe_0186</name>
</gene>
<accession>D3F544</accession>
<dbReference type="Pfam" id="PF00990">
    <property type="entry name" value="GGDEF"/>
    <property type="match status" value="1"/>
</dbReference>
<dbReference type="InterPro" id="IPR001610">
    <property type="entry name" value="PAC"/>
</dbReference>
<dbReference type="InterPro" id="IPR000700">
    <property type="entry name" value="PAS-assoc_C"/>
</dbReference>
<proteinExistence type="predicted"/>
<dbReference type="CDD" id="cd01948">
    <property type="entry name" value="EAL"/>
    <property type="match status" value="1"/>
</dbReference>
<dbReference type="PANTHER" id="PTHR44757">
    <property type="entry name" value="DIGUANYLATE CYCLASE DGCP"/>
    <property type="match status" value="1"/>
</dbReference>
<dbReference type="SMART" id="SM00091">
    <property type="entry name" value="PAS"/>
    <property type="match status" value="2"/>
</dbReference>
<feature type="compositionally biased region" description="Basic and acidic residues" evidence="1">
    <location>
        <begin position="13"/>
        <end position="24"/>
    </location>
</feature>
<dbReference type="InterPro" id="IPR043128">
    <property type="entry name" value="Rev_trsase/Diguanyl_cyclase"/>
</dbReference>
<dbReference type="SUPFAM" id="SSF141868">
    <property type="entry name" value="EAL domain-like"/>
    <property type="match status" value="1"/>
</dbReference>
<dbReference type="CDD" id="cd00130">
    <property type="entry name" value="PAS"/>
    <property type="match status" value="2"/>
</dbReference>
<dbReference type="InterPro" id="IPR000160">
    <property type="entry name" value="GGDEF_dom"/>
</dbReference>
<dbReference type="InterPro" id="IPR001633">
    <property type="entry name" value="EAL_dom"/>
</dbReference>
<dbReference type="InterPro" id="IPR052155">
    <property type="entry name" value="Biofilm_reg_signaling"/>
</dbReference>